<proteinExistence type="predicted"/>
<sequence>MNKGVITNNIKRIPIAHFAHSVFIGGQPETGKTCFLVNICNEFYIKAPDIGLLILNLGKGKQEGLFKKDIVLKFGDPELHIPYYFAGEHPDKSRQETSSYLTASLGLRNPCDKITYNVMNAFIEVNGELPTLLKTLFRGVRKWFEEYKYSKKFQTNILRALQNRVFTLLSQPILAKTLELPSDYRIPKWFLEWRKGKTVFIDLSMCNIWVKRLLSFAIFQMVKSLIPDMDVESLQNIIVMDEVHQLTEKSTIIDSNDDDFISRAQMELILNTLIREFRSKGLSFILIDHTPHRQFSCVTAFSSLKILFRLGHLDNELFTNNRSIQEYLTLQKNRHALILNGNNEEILVIRTTDYSS</sequence>
<gene>
    <name evidence="1" type="ORF">LCGC14_1391020</name>
</gene>
<evidence type="ECO:0008006" key="2">
    <source>
        <dbReference type="Google" id="ProtNLM"/>
    </source>
</evidence>
<dbReference type="Gene3D" id="3.40.50.300">
    <property type="entry name" value="P-loop containing nucleotide triphosphate hydrolases"/>
    <property type="match status" value="1"/>
</dbReference>
<protein>
    <recommendedName>
        <fullName evidence="2">Helicase HerA central domain-containing protein</fullName>
    </recommendedName>
</protein>
<evidence type="ECO:0000313" key="1">
    <source>
        <dbReference type="EMBL" id="KKM75359.1"/>
    </source>
</evidence>
<reference evidence="1" key="1">
    <citation type="journal article" date="2015" name="Nature">
        <title>Complex archaea that bridge the gap between prokaryotes and eukaryotes.</title>
        <authorList>
            <person name="Spang A."/>
            <person name="Saw J.H."/>
            <person name="Jorgensen S.L."/>
            <person name="Zaremba-Niedzwiedzka K."/>
            <person name="Martijn J."/>
            <person name="Lind A.E."/>
            <person name="van Eijk R."/>
            <person name="Schleper C."/>
            <person name="Guy L."/>
            <person name="Ettema T.J."/>
        </authorList>
    </citation>
    <scope>NUCLEOTIDE SEQUENCE</scope>
</reference>
<dbReference type="EMBL" id="LAZR01008990">
    <property type="protein sequence ID" value="KKM75359.1"/>
    <property type="molecule type" value="Genomic_DNA"/>
</dbReference>
<dbReference type="SUPFAM" id="SSF52540">
    <property type="entry name" value="P-loop containing nucleoside triphosphate hydrolases"/>
    <property type="match status" value="1"/>
</dbReference>
<dbReference type="InterPro" id="IPR027417">
    <property type="entry name" value="P-loop_NTPase"/>
</dbReference>
<organism evidence="1">
    <name type="scientific">marine sediment metagenome</name>
    <dbReference type="NCBI Taxonomy" id="412755"/>
    <lineage>
        <taxon>unclassified sequences</taxon>
        <taxon>metagenomes</taxon>
        <taxon>ecological metagenomes</taxon>
    </lineage>
</organism>
<name>A0A0F9JZZ5_9ZZZZ</name>
<comment type="caution">
    <text evidence="1">The sequence shown here is derived from an EMBL/GenBank/DDBJ whole genome shotgun (WGS) entry which is preliminary data.</text>
</comment>
<dbReference type="AlphaFoldDB" id="A0A0F9JZZ5"/>
<accession>A0A0F9JZZ5</accession>